<keyword evidence="1" id="KW-1133">Transmembrane helix</keyword>
<evidence type="ECO:0000313" key="4">
    <source>
        <dbReference type="Proteomes" id="UP000248798"/>
    </source>
</evidence>
<dbReference type="EMBL" id="QLNI01000011">
    <property type="protein sequence ID" value="RAM02765.1"/>
    <property type="molecule type" value="Genomic_DNA"/>
</dbReference>
<dbReference type="RefSeq" id="WP_111955062.1">
    <property type="nucleotide sequence ID" value="NZ_CP036313.1"/>
</dbReference>
<organism evidence="3 4">
    <name type="scientific">Desulfobacter hydrogenophilus</name>
    <dbReference type="NCBI Taxonomy" id="2291"/>
    <lineage>
        <taxon>Bacteria</taxon>
        <taxon>Pseudomonadati</taxon>
        <taxon>Thermodesulfobacteriota</taxon>
        <taxon>Desulfobacteria</taxon>
        <taxon>Desulfobacterales</taxon>
        <taxon>Desulfobacteraceae</taxon>
        <taxon>Desulfobacter</taxon>
    </lineage>
</organism>
<feature type="transmembrane region" description="Helical" evidence="1">
    <location>
        <begin position="133"/>
        <end position="157"/>
    </location>
</feature>
<evidence type="ECO:0000313" key="2">
    <source>
        <dbReference type="EMBL" id="QBH14988.1"/>
    </source>
</evidence>
<dbReference type="OrthoDB" id="1806539at2"/>
<sequence length="183" mass="20818">MVNGFDQFYYAIDNYIIFFYRMTGISMVDYMIGTFCFSLIAVLLGELTISLAIKVNTPYLTGLSHRMKEKETLSIKAYETGDMAGYKALNKEATDAWGRKFFAMLAHSAAILWPVPFALGWMQTRFAGIDFPIAFPFSIVTDSVGYTFSFFPIYILARIVFGKLRPHLPYFASVHRKLTEMSA</sequence>
<keyword evidence="1" id="KW-0472">Membrane</keyword>
<keyword evidence="1" id="KW-0812">Transmembrane</keyword>
<dbReference type="Proteomes" id="UP000248798">
    <property type="component" value="Unassembled WGS sequence"/>
</dbReference>
<dbReference type="EMBL" id="CP036313">
    <property type="protein sequence ID" value="QBH14988.1"/>
    <property type="molecule type" value="Genomic_DNA"/>
</dbReference>
<reference evidence="3 4" key="1">
    <citation type="submission" date="2018-06" db="EMBL/GenBank/DDBJ databases">
        <title>Complete Genome Sequence of Desulfobacter hydrogenophilus (DSM3380).</title>
        <authorList>
            <person name="Marietou A."/>
            <person name="Schreiber L."/>
            <person name="Marshall I."/>
            <person name="Jorgensen B."/>
        </authorList>
    </citation>
    <scope>NUCLEOTIDE SEQUENCE [LARGE SCALE GENOMIC DNA]</scope>
    <source>
        <strain evidence="3 4">DSM 3380</strain>
    </source>
</reference>
<protein>
    <recommendedName>
        <fullName evidence="6">DUF106 domain-containing protein</fullName>
    </recommendedName>
</protein>
<reference evidence="2 5" key="2">
    <citation type="submission" date="2019-02" db="EMBL/GenBank/DDBJ databases">
        <title>Complete genome sequence of Desulfobacter hydrogenophilus AcRS1.</title>
        <authorList>
            <person name="Marietou A."/>
            <person name="Lund M.B."/>
            <person name="Marshall I.P.G."/>
            <person name="Schreiber L."/>
            <person name="Jorgensen B."/>
        </authorList>
    </citation>
    <scope>NUCLEOTIDE SEQUENCE [LARGE SCALE GENOMIC DNA]</scope>
    <source>
        <strain evidence="2 5">AcRS1</strain>
    </source>
</reference>
<evidence type="ECO:0000256" key="1">
    <source>
        <dbReference type="SAM" id="Phobius"/>
    </source>
</evidence>
<evidence type="ECO:0000313" key="5">
    <source>
        <dbReference type="Proteomes" id="UP000293902"/>
    </source>
</evidence>
<proteinExistence type="predicted"/>
<name>A0A328FIL3_9BACT</name>
<keyword evidence="5" id="KW-1185">Reference proteome</keyword>
<feature type="transmembrane region" description="Helical" evidence="1">
    <location>
        <begin position="30"/>
        <end position="53"/>
    </location>
</feature>
<evidence type="ECO:0000313" key="3">
    <source>
        <dbReference type="EMBL" id="RAM02765.1"/>
    </source>
</evidence>
<gene>
    <name evidence="3" type="ORF">DO021_06930</name>
    <name evidence="2" type="ORF">EYB58_19930</name>
</gene>
<accession>A0A328FIL3</accession>
<evidence type="ECO:0008006" key="6">
    <source>
        <dbReference type="Google" id="ProtNLM"/>
    </source>
</evidence>
<dbReference type="Proteomes" id="UP000293902">
    <property type="component" value="Chromosome"/>
</dbReference>
<dbReference type="AlphaFoldDB" id="A0A328FIL3"/>
<feature type="transmembrane region" description="Helical" evidence="1">
    <location>
        <begin position="101"/>
        <end position="121"/>
    </location>
</feature>